<evidence type="ECO:0000256" key="1">
    <source>
        <dbReference type="ARBA" id="ARBA00001936"/>
    </source>
</evidence>
<dbReference type="InterPro" id="IPR002786">
    <property type="entry name" value="Non_canon_purine_NTPase"/>
</dbReference>
<dbReference type="InterPro" id="IPR026533">
    <property type="entry name" value="NTPase/PRRC1"/>
</dbReference>
<dbReference type="NCBIfam" id="TIGR00258">
    <property type="entry name" value="inosine/xanthosine triphosphatase"/>
    <property type="match status" value="1"/>
</dbReference>
<reference evidence="13" key="1">
    <citation type="submission" date="2014-07" db="EMBL/GenBank/DDBJ databases">
        <authorList>
            <person name="Urmite Genomes Urmite Genomes"/>
        </authorList>
    </citation>
    <scope>NUCLEOTIDE SEQUENCE</scope>
    <source>
        <strain evidence="13">13S34_air</strain>
    </source>
</reference>
<dbReference type="Gene3D" id="3.90.950.10">
    <property type="match status" value="1"/>
</dbReference>
<gene>
    <name evidence="13" type="primary">yjjX</name>
    <name evidence="13" type="ORF">BN1050_02510</name>
</gene>
<feature type="domain" description="Non-canonical purine NTP phosphatase/PRRC1" evidence="12">
    <location>
        <begin position="6"/>
        <end position="159"/>
    </location>
</feature>
<keyword evidence="4 11" id="KW-0378">Hydrolase</keyword>
<organism evidence="13">
    <name type="scientific">Metalysinibacillus saudimassiliensis</name>
    <dbReference type="NCBI Taxonomy" id="1461583"/>
    <lineage>
        <taxon>Bacteria</taxon>
        <taxon>Bacillati</taxon>
        <taxon>Bacillota</taxon>
        <taxon>Bacilli</taxon>
        <taxon>Bacillales</taxon>
        <taxon>Caryophanaceae</taxon>
        <taxon>Metalysinibacillus</taxon>
    </lineage>
</organism>
<comment type="catalytic activity">
    <reaction evidence="8 11">
        <text>ITP + H2O = IDP + phosphate + H(+)</text>
        <dbReference type="Rhea" id="RHEA:28330"/>
        <dbReference type="ChEBI" id="CHEBI:15377"/>
        <dbReference type="ChEBI" id="CHEBI:15378"/>
        <dbReference type="ChEBI" id="CHEBI:43474"/>
        <dbReference type="ChEBI" id="CHEBI:58280"/>
        <dbReference type="ChEBI" id="CHEBI:61402"/>
        <dbReference type="EC" id="3.6.1.73"/>
    </reaction>
</comment>
<comment type="function">
    <text evidence="11">Phosphatase that hydrolyzes non-canonical purine nucleotides such as XTP and ITP to their respective diphosphate derivatives. Probably excludes non-canonical purines from DNA/RNA precursor pool, thus preventing their incorporation into DNA/RNA and avoiding chromosomal lesions.</text>
</comment>
<dbReference type="SUPFAM" id="SSF52972">
    <property type="entry name" value="ITPase-like"/>
    <property type="match status" value="1"/>
</dbReference>
<comment type="cofactor">
    <cofactor evidence="11">
        <name>Mg(2+)</name>
        <dbReference type="ChEBI" id="CHEBI:18420"/>
    </cofactor>
    <cofactor evidence="11">
        <name>Mn(2+)</name>
        <dbReference type="ChEBI" id="CHEBI:29035"/>
    </cofactor>
    <text evidence="11">Binds 1 divalent metal cation per subunit; can use either Mg(2+) or Mn(2+).</text>
</comment>
<dbReference type="HAMAP" id="MF_00648">
    <property type="entry name" value="Non_canon_purine_NTPase_YjjX"/>
    <property type="match status" value="1"/>
</dbReference>
<evidence type="ECO:0000256" key="3">
    <source>
        <dbReference type="ARBA" id="ARBA00022741"/>
    </source>
</evidence>
<keyword evidence="5 11" id="KW-0460">Magnesium</keyword>
<keyword evidence="3 11" id="KW-0547">Nucleotide-binding</keyword>
<dbReference type="AlphaFoldDB" id="A0A078MJG4"/>
<evidence type="ECO:0000256" key="2">
    <source>
        <dbReference type="ARBA" id="ARBA00022723"/>
    </source>
</evidence>
<evidence type="ECO:0000256" key="9">
    <source>
        <dbReference type="ARBA" id="ARBA00048781"/>
    </source>
</evidence>
<proteinExistence type="inferred from homology"/>
<keyword evidence="2 11" id="KW-0479">Metal-binding</keyword>
<evidence type="ECO:0000256" key="10">
    <source>
        <dbReference type="ARBA" id="ARBA00060855"/>
    </source>
</evidence>
<comment type="similarity">
    <text evidence="10 11">Belongs to the YjjX NTPase family.</text>
</comment>
<dbReference type="NCBIfam" id="NF002850">
    <property type="entry name" value="PRK03114.1"/>
    <property type="match status" value="1"/>
</dbReference>
<keyword evidence="7 11" id="KW-0464">Manganese</keyword>
<dbReference type="GO" id="GO:0009117">
    <property type="term" value="P:nucleotide metabolic process"/>
    <property type="evidence" value="ECO:0007669"/>
    <property type="project" value="UniProtKB-KW"/>
</dbReference>
<evidence type="ECO:0000259" key="12">
    <source>
        <dbReference type="Pfam" id="PF01931"/>
    </source>
</evidence>
<sequence length="167" mass="18170">MKVAVGTKNKAKVQAVKAVVTQFYDASIEALAVASDVSEQPMTNEETRQGAINRARHARNEGNAELGFGLEGGVTLIDGQLYICNWVALATPQRIYTAAGAQLPLPSIVADAVLAGEELGPVMERYAHQKDIRQNQGAIGIFTDGLVTRQQMFEHILLLVIGQYRYE</sequence>
<dbReference type="HOGENOM" id="CLU_087417_0_0_9"/>
<evidence type="ECO:0000256" key="5">
    <source>
        <dbReference type="ARBA" id="ARBA00022842"/>
    </source>
</evidence>
<evidence type="ECO:0000256" key="8">
    <source>
        <dbReference type="ARBA" id="ARBA00048174"/>
    </source>
</evidence>
<evidence type="ECO:0000256" key="11">
    <source>
        <dbReference type="HAMAP-Rule" id="MF_00648"/>
    </source>
</evidence>
<dbReference type="PANTHER" id="PTHR34699">
    <property type="match status" value="1"/>
</dbReference>
<evidence type="ECO:0000256" key="7">
    <source>
        <dbReference type="ARBA" id="ARBA00023211"/>
    </source>
</evidence>
<dbReference type="FunFam" id="3.90.950.10:FF:000002">
    <property type="entry name" value="Inosine/xanthosine triphosphatase"/>
    <property type="match status" value="1"/>
</dbReference>
<dbReference type="PANTHER" id="PTHR34699:SF2">
    <property type="entry name" value="NON-CANONICAL PURINE NTP PHOSPHATASE_PRRC1 DOMAIN-CONTAINING PROTEIN"/>
    <property type="match status" value="1"/>
</dbReference>
<comment type="catalytic activity">
    <reaction evidence="9 11">
        <text>XTP + H2O = XDP + phosphate + H(+)</text>
        <dbReference type="Rhea" id="RHEA:28406"/>
        <dbReference type="ChEBI" id="CHEBI:15377"/>
        <dbReference type="ChEBI" id="CHEBI:15378"/>
        <dbReference type="ChEBI" id="CHEBI:43474"/>
        <dbReference type="ChEBI" id="CHEBI:59884"/>
        <dbReference type="ChEBI" id="CHEBI:61314"/>
        <dbReference type="EC" id="3.6.1.73"/>
    </reaction>
</comment>
<evidence type="ECO:0000256" key="4">
    <source>
        <dbReference type="ARBA" id="ARBA00022801"/>
    </source>
</evidence>
<dbReference type="InterPro" id="IPR050299">
    <property type="entry name" value="YjjX_NTPase"/>
</dbReference>
<dbReference type="GO" id="GO:0103023">
    <property type="term" value="F:ITPase activity"/>
    <property type="evidence" value="ECO:0007669"/>
    <property type="project" value="UniProtKB-EC"/>
</dbReference>
<comment type="subunit">
    <text evidence="11">Homodimer.</text>
</comment>
<accession>A0A078MJG4</accession>
<evidence type="ECO:0000256" key="6">
    <source>
        <dbReference type="ARBA" id="ARBA00023080"/>
    </source>
</evidence>
<dbReference type="PATRIC" id="fig|1461583.4.peg.2426"/>
<keyword evidence="6 11" id="KW-0546">Nucleotide metabolism</keyword>
<protein>
    <recommendedName>
        <fullName evidence="11">Probable inosine/xanthosine triphosphatase</fullName>
        <shortName evidence="11">ITPase/XTPase</shortName>
        <ecNumber evidence="11">3.6.1.73</ecNumber>
    </recommendedName>
    <alternativeName>
        <fullName evidence="11">Non-canonical purine NTP phosphatase</fullName>
    </alternativeName>
    <alternativeName>
        <fullName evidence="11">Non-standard purine NTP phosphatase</fullName>
    </alternativeName>
    <alternativeName>
        <fullName evidence="11">Nucleoside-triphosphate phosphatase</fullName>
        <shortName evidence="11">NTPase</shortName>
    </alternativeName>
</protein>
<dbReference type="GO" id="GO:0000166">
    <property type="term" value="F:nucleotide binding"/>
    <property type="evidence" value="ECO:0007669"/>
    <property type="project" value="UniProtKB-KW"/>
</dbReference>
<evidence type="ECO:0000313" key="13">
    <source>
        <dbReference type="EMBL" id="CEA05537.1"/>
    </source>
</evidence>
<dbReference type="EC" id="3.6.1.73" evidence="11"/>
<comment type="caution">
    <text evidence="11">Lacks conserved residue(s) required for the propagation of feature annotation.</text>
</comment>
<name>A0A078MJG4_9BACL</name>
<dbReference type="GO" id="GO:0046872">
    <property type="term" value="F:metal ion binding"/>
    <property type="evidence" value="ECO:0007669"/>
    <property type="project" value="UniProtKB-KW"/>
</dbReference>
<dbReference type="EMBL" id="LN483078">
    <property type="protein sequence ID" value="CEA05537.1"/>
    <property type="molecule type" value="Genomic_DNA"/>
</dbReference>
<comment type="cofactor">
    <cofactor evidence="1">
        <name>Mn(2+)</name>
        <dbReference type="ChEBI" id="CHEBI:29035"/>
    </cofactor>
</comment>
<dbReference type="Pfam" id="PF01931">
    <property type="entry name" value="NTPase_I-T"/>
    <property type="match status" value="1"/>
</dbReference>
<dbReference type="InterPro" id="IPR029001">
    <property type="entry name" value="ITPase-like_fam"/>
</dbReference>